<evidence type="ECO:0000256" key="1">
    <source>
        <dbReference type="ARBA" id="ARBA00004173"/>
    </source>
</evidence>
<dbReference type="GO" id="GO:0005739">
    <property type="term" value="C:mitochondrion"/>
    <property type="evidence" value="ECO:0007669"/>
    <property type="project" value="UniProtKB-SubCell"/>
</dbReference>
<keyword evidence="3" id="KW-0689">Ribosomal protein</keyword>
<reference evidence="9" key="1">
    <citation type="submission" date="2019-04" db="EMBL/GenBank/DDBJ databases">
        <title>Sequencing of skin fungus with MAO and IRED activity.</title>
        <authorList>
            <person name="Marsaioli A.J."/>
            <person name="Bonatto J.M.C."/>
            <person name="Reis Junior O."/>
        </authorList>
    </citation>
    <scope>NUCLEOTIDE SEQUENCE</scope>
    <source>
        <strain evidence="9">30M1</strain>
    </source>
</reference>
<keyword evidence="5" id="KW-0496">Mitochondrion</keyword>
<proteinExistence type="inferred from homology"/>
<evidence type="ECO:0000313" key="10">
    <source>
        <dbReference type="Proteomes" id="UP000801428"/>
    </source>
</evidence>
<sequence>MPRNLARLRYRLPPAPVSFEGIEAGRVRLLEKRVAQYVVRQSNPRHVKLQTVVNPKAKPLPTGKTTVRPIKPYTLRDVVDPEGTARHGQIIYVFRSIKTNQIIYSLQELLDDHHLAQLPFIGKHSVPSQLRPDEWTPHCVITFATPEQGHNAFRKLREFRKLHEVSWEKTNPGWKQLRKEERIKKIMDQRANTSADIAEVLRLQEAHGETMATALDEQSQKAAKFMDEKWQSIRSIVDSAASKESAASSVKWLEHEIRRLTQKMKMKHMQKDADQKALEAARASHETRLRRVQYALRKSEQFTKLQAELETQSAPAREPGADERLADLQSRVALLRSNLANPDPTRSQEHLDVDADLLERYTADIAALEAAFEAKEQFESRDHFIARSVLPAHLKKPLPTPYTLTGVSVMWADMQDAMYAAGAWPEAIAHETLPINATRDATAYLSAEEFEIEKRNEVGSILQALREGRVSAEGEEEKVKLYDEALEKQSSVLGMLGSKNAFKSASA</sequence>
<evidence type="ECO:0000256" key="2">
    <source>
        <dbReference type="ARBA" id="ARBA00010741"/>
    </source>
</evidence>
<protein>
    <recommendedName>
        <fullName evidence="8">Large ribosomal subunit protein mL67</fullName>
    </recommendedName>
</protein>
<name>A0A9P4WAV7_CURKU</name>
<dbReference type="AlphaFoldDB" id="A0A9P4WAV7"/>
<dbReference type="OrthoDB" id="5333655at2759"/>
<evidence type="ECO:0000256" key="4">
    <source>
        <dbReference type="ARBA" id="ARBA00023015"/>
    </source>
</evidence>
<dbReference type="GO" id="GO:0000150">
    <property type="term" value="F:DNA strand exchange activity"/>
    <property type="evidence" value="ECO:0007669"/>
    <property type="project" value="InterPro"/>
</dbReference>
<evidence type="ECO:0000256" key="8">
    <source>
        <dbReference type="ARBA" id="ARBA00035185"/>
    </source>
</evidence>
<keyword evidence="6" id="KW-0804">Transcription</keyword>
<comment type="similarity">
    <text evidence="2">Belongs to the mitochondrion-specific ribosomal protein mL67 family.</text>
</comment>
<dbReference type="GO" id="GO:0003697">
    <property type="term" value="F:single-stranded DNA binding"/>
    <property type="evidence" value="ECO:0007669"/>
    <property type="project" value="InterPro"/>
</dbReference>
<evidence type="ECO:0000313" key="9">
    <source>
        <dbReference type="EMBL" id="KAF3009725.1"/>
    </source>
</evidence>
<dbReference type="GO" id="GO:0005840">
    <property type="term" value="C:ribosome"/>
    <property type="evidence" value="ECO:0007669"/>
    <property type="project" value="UniProtKB-KW"/>
</dbReference>
<organism evidence="9 10">
    <name type="scientific">Curvularia kusanoi</name>
    <name type="common">Cochliobolus kusanoi</name>
    <dbReference type="NCBI Taxonomy" id="90978"/>
    <lineage>
        <taxon>Eukaryota</taxon>
        <taxon>Fungi</taxon>
        <taxon>Dikarya</taxon>
        <taxon>Ascomycota</taxon>
        <taxon>Pezizomycotina</taxon>
        <taxon>Dothideomycetes</taxon>
        <taxon>Pleosporomycetidae</taxon>
        <taxon>Pleosporales</taxon>
        <taxon>Pleosporineae</taxon>
        <taxon>Pleosporaceae</taxon>
        <taxon>Curvularia</taxon>
    </lineage>
</organism>
<keyword evidence="10" id="KW-1185">Reference proteome</keyword>
<dbReference type="GO" id="GO:0003735">
    <property type="term" value="F:structural constituent of ribosome"/>
    <property type="evidence" value="ECO:0007669"/>
    <property type="project" value="TreeGrafter"/>
</dbReference>
<dbReference type="PANTHER" id="PTHR28184:SF1">
    <property type="entry name" value="LARGE RIBOSOMAL SUBUNIT PROTEIN ML67"/>
    <property type="match status" value="1"/>
</dbReference>
<dbReference type="Pfam" id="PF12829">
    <property type="entry name" value="Mhr1"/>
    <property type="match status" value="1"/>
</dbReference>
<dbReference type="InterPro" id="IPR024629">
    <property type="entry name" value="Ribosomal_mL67"/>
</dbReference>
<keyword evidence="4" id="KW-0805">Transcription regulation</keyword>
<dbReference type="PANTHER" id="PTHR28184">
    <property type="entry name" value="MITOCHONDRIAL HOMOLOGOUS RECOMBINATION PROTEIN 1"/>
    <property type="match status" value="1"/>
</dbReference>
<accession>A0A9P4WAV7</accession>
<evidence type="ECO:0000256" key="6">
    <source>
        <dbReference type="ARBA" id="ARBA00023163"/>
    </source>
</evidence>
<evidence type="ECO:0000256" key="5">
    <source>
        <dbReference type="ARBA" id="ARBA00023128"/>
    </source>
</evidence>
<evidence type="ECO:0000256" key="7">
    <source>
        <dbReference type="ARBA" id="ARBA00023274"/>
    </source>
</evidence>
<keyword evidence="7" id="KW-0687">Ribonucleoprotein</keyword>
<comment type="subcellular location">
    <subcellularLocation>
        <location evidence="1">Mitochondrion</location>
    </subcellularLocation>
</comment>
<dbReference type="EMBL" id="SWKU01000002">
    <property type="protein sequence ID" value="KAF3009725.1"/>
    <property type="molecule type" value="Genomic_DNA"/>
</dbReference>
<gene>
    <name evidence="9" type="ORF">E8E13_009116</name>
</gene>
<dbReference type="Proteomes" id="UP000801428">
    <property type="component" value="Unassembled WGS sequence"/>
</dbReference>
<comment type="caution">
    <text evidence="9">The sequence shown here is derived from an EMBL/GenBank/DDBJ whole genome shotgun (WGS) entry which is preliminary data.</text>
</comment>
<evidence type="ECO:0000256" key="3">
    <source>
        <dbReference type="ARBA" id="ARBA00022980"/>
    </source>
</evidence>
<dbReference type="GO" id="GO:1990904">
    <property type="term" value="C:ribonucleoprotein complex"/>
    <property type="evidence" value="ECO:0007669"/>
    <property type="project" value="UniProtKB-KW"/>
</dbReference>